<dbReference type="InterPro" id="IPR041698">
    <property type="entry name" value="Methyltransf_25"/>
</dbReference>
<dbReference type="GO" id="GO:0032259">
    <property type="term" value="P:methylation"/>
    <property type="evidence" value="ECO:0007669"/>
    <property type="project" value="UniProtKB-KW"/>
</dbReference>
<dbReference type="Proteomes" id="UP000005087">
    <property type="component" value="Chromosome"/>
</dbReference>
<evidence type="ECO:0000256" key="1">
    <source>
        <dbReference type="ARBA" id="ARBA00022603"/>
    </source>
</evidence>
<accession>I1D5J3</accession>
<dbReference type="PANTHER" id="PTHR43861">
    <property type="entry name" value="TRANS-ACONITATE 2-METHYLTRANSFERASE-RELATED"/>
    <property type="match status" value="1"/>
</dbReference>
<dbReference type="PANTHER" id="PTHR43861:SF1">
    <property type="entry name" value="TRANS-ACONITATE 2-METHYLTRANSFERASE"/>
    <property type="match status" value="1"/>
</dbReference>
<evidence type="ECO:0000259" key="3">
    <source>
        <dbReference type="Pfam" id="PF13649"/>
    </source>
</evidence>
<dbReference type="GO" id="GO:0008168">
    <property type="term" value="F:methyltransferase activity"/>
    <property type="evidence" value="ECO:0007669"/>
    <property type="project" value="UniProtKB-KW"/>
</dbReference>
<proteinExistence type="predicted"/>
<dbReference type="SUPFAM" id="SSF53335">
    <property type="entry name" value="S-adenosyl-L-methionine-dependent methyltransferases"/>
    <property type="match status" value="1"/>
</dbReference>
<keyword evidence="4" id="KW-0830">Ubiquinone</keyword>
<dbReference type="eggNOG" id="COG2226">
    <property type="taxonomic scope" value="Bacteria"/>
</dbReference>
<reference evidence="5" key="2">
    <citation type="submission" date="2012-01" db="EMBL/GenBank/DDBJ databases">
        <title>Noncontiguous Finished sequence of chromosome of Saccharomonospora glauca K62.</title>
        <authorList>
            <consortium name="US DOE Joint Genome Institute"/>
            <person name="Lucas S."/>
            <person name="Han J."/>
            <person name="Lapidus A."/>
            <person name="Cheng J.-F."/>
            <person name="Goodwin L."/>
            <person name="Pitluck S."/>
            <person name="Peters L."/>
            <person name="Mikhailova N."/>
            <person name="Held B."/>
            <person name="Detter J.C."/>
            <person name="Han C."/>
            <person name="Tapia R."/>
            <person name="Land M."/>
            <person name="Hauser L."/>
            <person name="Kyrpides N."/>
            <person name="Ivanova N."/>
            <person name="Pagani I."/>
            <person name="Brambilla E.-M."/>
            <person name="Klenk H.-P."/>
            <person name="Woyke T."/>
        </authorList>
    </citation>
    <scope>NUCLEOTIDE SEQUENCE [LARGE SCALE GENOMIC DNA]</scope>
    <source>
        <strain evidence="5">K62</strain>
    </source>
</reference>
<gene>
    <name evidence="4" type="ORF">SacglDRAFT_03356</name>
</gene>
<dbReference type="RefSeq" id="WP_005465951.1">
    <property type="nucleotide sequence ID" value="NZ_CM001484.1"/>
</dbReference>
<dbReference type="Pfam" id="PF13649">
    <property type="entry name" value="Methyltransf_25"/>
    <property type="match status" value="1"/>
</dbReference>
<name>I1D5J3_9PSEU</name>
<keyword evidence="2" id="KW-0808">Transferase</keyword>
<evidence type="ECO:0000313" key="5">
    <source>
        <dbReference type="Proteomes" id="UP000005087"/>
    </source>
</evidence>
<dbReference type="Gene3D" id="3.40.50.150">
    <property type="entry name" value="Vaccinia Virus protein VP39"/>
    <property type="match status" value="1"/>
</dbReference>
<keyword evidence="5" id="KW-1185">Reference proteome</keyword>
<reference evidence="4 5" key="1">
    <citation type="submission" date="2011-09" db="EMBL/GenBank/DDBJ databases">
        <authorList>
            <consortium name="US DOE Joint Genome Institute (JGI-PGF)"/>
            <person name="Lucas S."/>
            <person name="Han J."/>
            <person name="Lapidus A."/>
            <person name="Cheng J.-F."/>
            <person name="Goodwin L."/>
            <person name="Pitluck S."/>
            <person name="Peters L."/>
            <person name="Land M.L."/>
            <person name="Hauser L."/>
            <person name="Brambilla E."/>
            <person name="Klenk H.-P."/>
            <person name="Woyke T.J."/>
        </authorList>
    </citation>
    <scope>NUCLEOTIDE SEQUENCE [LARGE SCALE GENOMIC DNA]</scope>
    <source>
        <strain evidence="4 5">K62</strain>
    </source>
</reference>
<organism evidence="4 5">
    <name type="scientific">Saccharomonospora glauca K62</name>
    <dbReference type="NCBI Taxonomy" id="928724"/>
    <lineage>
        <taxon>Bacteria</taxon>
        <taxon>Bacillati</taxon>
        <taxon>Actinomycetota</taxon>
        <taxon>Actinomycetes</taxon>
        <taxon>Pseudonocardiales</taxon>
        <taxon>Pseudonocardiaceae</taxon>
        <taxon>Saccharomonospora</taxon>
    </lineage>
</organism>
<dbReference type="EMBL" id="CM001484">
    <property type="protein sequence ID" value="EIF00218.1"/>
    <property type="molecule type" value="Genomic_DNA"/>
</dbReference>
<dbReference type="InterPro" id="IPR029063">
    <property type="entry name" value="SAM-dependent_MTases_sf"/>
</dbReference>
<dbReference type="AlphaFoldDB" id="I1D5J3"/>
<sequence length="216" mass="23520">MTEPSLRTTAEAYDAVATVYAEFARDSLDALPLDRAVLTAFAEFARTDSGPVAELGCGPGQTTAFLRKLGLDVFGVDLSSAMIELAREAYPDIRFECGSMDALDLADGALRGIVSWYSLIHTPPRDVPSYFAEFRRVLAPGGHLLLAFFEAEGGPLTTFDHKVTTAYRWPIDELAALAGEAGFTEVGRLLREPGEGERYRRGHLLMRVADATEADE</sequence>
<dbReference type="STRING" id="928724.SacglDRAFT_03356"/>
<feature type="domain" description="Methyltransferase" evidence="3">
    <location>
        <begin position="52"/>
        <end position="142"/>
    </location>
</feature>
<protein>
    <submittedName>
        <fullName evidence="4">Methylase involved in ubiquinone/menaquinone biosynthesis</fullName>
    </submittedName>
</protein>
<keyword evidence="1 4" id="KW-0489">Methyltransferase</keyword>
<dbReference type="HOGENOM" id="CLU_060397_1_0_11"/>
<dbReference type="CDD" id="cd02440">
    <property type="entry name" value="AdoMet_MTases"/>
    <property type="match status" value="1"/>
</dbReference>
<dbReference type="OrthoDB" id="9805171at2"/>
<evidence type="ECO:0000313" key="4">
    <source>
        <dbReference type="EMBL" id="EIF00218.1"/>
    </source>
</evidence>
<evidence type="ECO:0000256" key="2">
    <source>
        <dbReference type="ARBA" id="ARBA00022679"/>
    </source>
</evidence>